<gene>
    <name evidence="1" type="ORF">SVIM_LOCUS263902</name>
</gene>
<proteinExistence type="predicted"/>
<accession>A0A6N2LQD3</accession>
<reference evidence="1" key="1">
    <citation type="submission" date="2019-03" db="EMBL/GenBank/DDBJ databases">
        <authorList>
            <person name="Mank J."/>
            <person name="Almeida P."/>
        </authorList>
    </citation>
    <scope>NUCLEOTIDE SEQUENCE</scope>
    <source>
        <strain evidence="1">78183</strain>
    </source>
</reference>
<evidence type="ECO:0000313" key="1">
    <source>
        <dbReference type="EMBL" id="VFU43312.1"/>
    </source>
</evidence>
<protein>
    <submittedName>
        <fullName evidence="1">Uncharacterized protein</fullName>
    </submittedName>
</protein>
<organism evidence="1">
    <name type="scientific">Salix viminalis</name>
    <name type="common">Common osier</name>
    <name type="synonym">Basket willow</name>
    <dbReference type="NCBI Taxonomy" id="40686"/>
    <lineage>
        <taxon>Eukaryota</taxon>
        <taxon>Viridiplantae</taxon>
        <taxon>Streptophyta</taxon>
        <taxon>Embryophyta</taxon>
        <taxon>Tracheophyta</taxon>
        <taxon>Spermatophyta</taxon>
        <taxon>Magnoliopsida</taxon>
        <taxon>eudicotyledons</taxon>
        <taxon>Gunneridae</taxon>
        <taxon>Pentapetalae</taxon>
        <taxon>rosids</taxon>
        <taxon>fabids</taxon>
        <taxon>Malpighiales</taxon>
        <taxon>Salicaceae</taxon>
        <taxon>Saliceae</taxon>
        <taxon>Salix</taxon>
    </lineage>
</organism>
<dbReference type="AlphaFoldDB" id="A0A6N2LQD3"/>
<name>A0A6N2LQD3_SALVM</name>
<sequence length="115" mass="11878">MSKIADRTSDKIANTLVSKSTIEARPEPTAVPFTSASPSFGCNSKNPPLIPASVKASTAARGSPLGPTAFELGLPVRSPAMSPDAVMVPLSGKQGVMLWLSSLVMASKISNLIPE</sequence>
<dbReference type="EMBL" id="CAADRP010001596">
    <property type="protein sequence ID" value="VFU43312.1"/>
    <property type="molecule type" value="Genomic_DNA"/>
</dbReference>